<comment type="caution">
    <text evidence="7">The sequence shown here is derived from an EMBL/GenBank/DDBJ whole genome shotgun (WGS) entry which is preliminary data.</text>
</comment>
<dbReference type="InterPro" id="IPR043135">
    <property type="entry name" value="Fur_C"/>
</dbReference>
<dbReference type="SUPFAM" id="SSF46785">
    <property type="entry name" value="Winged helix' DNA-binding domain"/>
    <property type="match status" value="1"/>
</dbReference>
<dbReference type="PANTHER" id="PTHR33202">
    <property type="entry name" value="ZINC UPTAKE REGULATION PROTEIN"/>
    <property type="match status" value="1"/>
</dbReference>
<evidence type="ECO:0000256" key="2">
    <source>
        <dbReference type="ARBA" id="ARBA00022491"/>
    </source>
</evidence>
<evidence type="ECO:0000256" key="6">
    <source>
        <dbReference type="ARBA" id="ARBA00023163"/>
    </source>
</evidence>
<dbReference type="Gene3D" id="1.10.10.10">
    <property type="entry name" value="Winged helix-like DNA-binding domain superfamily/Winged helix DNA-binding domain"/>
    <property type="match status" value="1"/>
</dbReference>
<evidence type="ECO:0000256" key="5">
    <source>
        <dbReference type="ARBA" id="ARBA00023125"/>
    </source>
</evidence>
<sequence>MLYDNSTFALAQTHFEGQALMPDTSMLNDPHQPHDHSECVSGALESAEHLCERAGVRFTALRKRVLELVWASHKPLGAYDILDTLARADGRRAAPPTVYRALDFLLEQGLVHRIASLNAFIGCPSPEHSHQGQFLICKQCHIAIELDRDAIRRAIADSADAAGFQIESETVEITGVCAQCQAAA</sequence>
<dbReference type="Proteomes" id="UP000638188">
    <property type="component" value="Unassembled WGS sequence"/>
</dbReference>
<dbReference type="CDD" id="cd07153">
    <property type="entry name" value="Fur_like"/>
    <property type="match status" value="1"/>
</dbReference>
<dbReference type="InterPro" id="IPR036388">
    <property type="entry name" value="WH-like_DNA-bd_sf"/>
</dbReference>
<proteinExistence type="inferred from homology"/>
<dbReference type="Pfam" id="PF01475">
    <property type="entry name" value="FUR"/>
    <property type="match status" value="1"/>
</dbReference>
<evidence type="ECO:0000256" key="3">
    <source>
        <dbReference type="ARBA" id="ARBA00022833"/>
    </source>
</evidence>
<organism evidence="7 8">
    <name type="scientific">Halopseudomonas salina</name>
    <dbReference type="NCBI Taxonomy" id="1323744"/>
    <lineage>
        <taxon>Bacteria</taxon>
        <taxon>Pseudomonadati</taxon>
        <taxon>Pseudomonadota</taxon>
        <taxon>Gammaproteobacteria</taxon>
        <taxon>Pseudomonadales</taxon>
        <taxon>Pseudomonadaceae</taxon>
        <taxon>Halopseudomonas</taxon>
    </lineage>
</organism>
<dbReference type="PANTHER" id="PTHR33202:SF6">
    <property type="entry name" value="ZINC UPTAKE REGULATION PROTEIN"/>
    <property type="match status" value="1"/>
</dbReference>
<keyword evidence="6" id="KW-0804">Transcription</keyword>
<keyword evidence="8" id="KW-1185">Reference proteome</keyword>
<keyword evidence="5" id="KW-0238">DNA-binding</keyword>
<comment type="similarity">
    <text evidence="1">Belongs to the Fur family.</text>
</comment>
<keyword evidence="3" id="KW-0862">Zinc</keyword>
<keyword evidence="4" id="KW-0805">Transcription regulation</keyword>
<reference evidence="8" key="1">
    <citation type="journal article" date="2019" name="Int. J. Syst. Evol. Microbiol.">
        <title>The Global Catalogue of Microorganisms (GCM) 10K type strain sequencing project: providing services to taxonomists for standard genome sequencing and annotation.</title>
        <authorList>
            <consortium name="The Broad Institute Genomics Platform"/>
            <consortium name="The Broad Institute Genome Sequencing Center for Infectious Disease"/>
            <person name="Wu L."/>
            <person name="Ma J."/>
        </authorList>
    </citation>
    <scope>NUCLEOTIDE SEQUENCE [LARGE SCALE GENOMIC DNA]</scope>
    <source>
        <strain evidence="8">CGMCC 1.12482</strain>
    </source>
</reference>
<evidence type="ECO:0000256" key="1">
    <source>
        <dbReference type="ARBA" id="ARBA00007957"/>
    </source>
</evidence>
<evidence type="ECO:0000313" key="7">
    <source>
        <dbReference type="EMBL" id="GGC93384.1"/>
    </source>
</evidence>
<dbReference type="EMBL" id="BMFF01000002">
    <property type="protein sequence ID" value="GGC93384.1"/>
    <property type="molecule type" value="Genomic_DNA"/>
</dbReference>
<dbReference type="InterPro" id="IPR036390">
    <property type="entry name" value="WH_DNA-bd_sf"/>
</dbReference>
<evidence type="ECO:0000256" key="4">
    <source>
        <dbReference type="ARBA" id="ARBA00023015"/>
    </source>
</evidence>
<keyword evidence="2" id="KW-0678">Repressor</keyword>
<gene>
    <name evidence="7" type="primary">np20</name>
    <name evidence="7" type="ORF">GCM10007418_11120</name>
</gene>
<evidence type="ECO:0000313" key="8">
    <source>
        <dbReference type="Proteomes" id="UP000638188"/>
    </source>
</evidence>
<dbReference type="InterPro" id="IPR002481">
    <property type="entry name" value="FUR"/>
</dbReference>
<dbReference type="Gene3D" id="3.30.1490.190">
    <property type="match status" value="1"/>
</dbReference>
<name>A0ABQ1PAX1_9GAMM</name>
<accession>A0ABQ1PAX1</accession>
<protein>
    <submittedName>
        <fullName evidence="7">Transcriptional repressor</fullName>
    </submittedName>
</protein>